<dbReference type="EMBL" id="DWWM01000002">
    <property type="protein sequence ID" value="HJC35598.1"/>
    <property type="molecule type" value="Genomic_DNA"/>
</dbReference>
<evidence type="ECO:0000313" key="2">
    <source>
        <dbReference type="Proteomes" id="UP000823896"/>
    </source>
</evidence>
<dbReference type="Proteomes" id="UP000823896">
    <property type="component" value="Unassembled WGS sequence"/>
</dbReference>
<organism evidence="1 2">
    <name type="scientific">Candidatus Merdibacter merdavium</name>
    <dbReference type="NCBI Taxonomy" id="2838692"/>
    <lineage>
        <taxon>Bacteria</taxon>
        <taxon>Bacillati</taxon>
        <taxon>Bacillota</taxon>
        <taxon>Erysipelotrichia</taxon>
        <taxon>Erysipelotrichales</taxon>
        <taxon>Erysipelotrichaceae</taxon>
        <taxon>Merdibacter</taxon>
    </lineage>
</organism>
<dbReference type="PANTHER" id="PTHR30087:SF1">
    <property type="entry name" value="HYPOTHETICAL CYTOSOLIC PROTEIN"/>
    <property type="match status" value="1"/>
</dbReference>
<evidence type="ECO:0000313" key="1">
    <source>
        <dbReference type="EMBL" id="HJC35598.1"/>
    </source>
</evidence>
<comment type="caution">
    <text evidence="1">The sequence shown here is derived from an EMBL/GenBank/DDBJ whole genome shotgun (WGS) entry which is preliminary data.</text>
</comment>
<sequence>MKIAVSRCLLGGNCKYNGGNNFDPELNKLLQGHEVIAVCPEVRGGLPVPRDPCEIVDGKVCTAKGISCDDAYRRGARIELESVRRFGAQLAILQARSPSCGVRHVYDGTFSGTLISGSGIFAHLLKQEGIMAVDTEAKAQLKSLLAGKC</sequence>
<protein>
    <submittedName>
        <fullName evidence="1">DUF523 domain-containing protein</fullName>
    </submittedName>
</protein>
<gene>
    <name evidence="1" type="ORF">H9702_00500</name>
</gene>
<reference evidence="1" key="2">
    <citation type="submission" date="2021-04" db="EMBL/GenBank/DDBJ databases">
        <authorList>
            <person name="Gilroy R."/>
        </authorList>
    </citation>
    <scope>NUCLEOTIDE SEQUENCE</scope>
    <source>
        <strain evidence="1">CHK187-11901</strain>
    </source>
</reference>
<dbReference type="Pfam" id="PF04463">
    <property type="entry name" value="2-thiour_desulf"/>
    <property type="match status" value="1"/>
</dbReference>
<dbReference type="AlphaFoldDB" id="A0A9D2NRU7"/>
<proteinExistence type="predicted"/>
<accession>A0A9D2NRU7</accession>
<dbReference type="PANTHER" id="PTHR30087">
    <property type="entry name" value="INNER MEMBRANE PROTEIN"/>
    <property type="match status" value="1"/>
</dbReference>
<reference evidence="1" key="1">
    <citation type="journal article" date="2021" name="PeerJ">
        <title>Extensive microbial diversity within the chicken gut microbiome revealed by metagenomics and culture.</title>
        <authorList>
            <person name="Gilroy R."/>
            <person name="Ravi A."/>
            <person name="Getino M."/>
            <person name="Pursley I."/>
            <person name="Horton D.L."/>
            <person name="Alikhan N.F."/>
            <person name="Baker D."/>
            <person name="Gharbi K."/>
            <person name="Hall N."/>
            <person name="Watson M."/>
            <person name="Adriaenssens E.M."/>
            <person name="Foster-Nyarko E."/>
            <person name="Jarju S."/>
            <person name="Secka A."/>
            <person name="Antonio M."/>
            <person name="Oren A."/>
            <person name="Chaudhuri R.R."/>
            <person name="La Ragione R."/>
            <person name="Hildebrand F."/>
            <person name="Pallen M.J."/>
        </authorList>
    </citation>
    <scope>NUCLEOTIDE SEQUENCE</scope>
    <source>
        <strain evidence="1">CHK187-11901</strain>
    </source>
</reference>
<name>A0A9D2NRU7_9FIRM</name>
<dbReference type="InterPro" id="IPR007553">
    <property type="entry name" value="2-thiour_desulf"/>
</dbReference>